<reference evidence="2 3" key="1">
    <citation type="journal article" date="2015" name="Sci. Rep.">
        <title>The genome of Leishmania panamensis: insights into genomics of the L. (Viannia) subgenus.</title>
        <authorList>
            <person name="Llanes A."/>
            <person name="Restrepo C.M."/>
            <person name="Vecchio G.D."/>
            <person name="Anguizola F.J."/>
            <person name="Lleonart R."/>
        </authorList>
    </citation>
    <scope>NUCLEOTIDE SEQUENCE [LARGE SCALE GENOMIC DNA]</scope>
    <source>
        <strain evidence="2 3">MHOM/PA/94/PSC-1</strain>
    </source>
</reference>
<dbReference type="KEGG" id="lpan:LPMP_262420"/>
<feature type="coiled-coil region" evidence="1">
    <location>
        <begin position="168"/>
        <end position="198"/>
    </location>
</feature>
<proteinExistence type="predicted"/>
<protein>
    <submittedName>
        <fullName evidence="2">RNA-binding protein, putative</fullName>
    </submittedName>
</protein>
<evidence type="ECO:0000313" key="2">
    <source>
        <dbReference type="EMBL" id="AIN99355.1"/>
    </source>
</evidence>
<dbReference type="GO" id="GO:0003676">
    <property type="term" value="F:nucleic acid binding"/>
    <property type="evidence" value="ECO:0007669"/>
    <property type="project" value="InterPro"/>
</dbReference>
<dbReference type="EMBL" id="CP009395">
    <property type="protein sequence ID" value="AIN99355.1"/>
    <property type="molecule type" value="Genomic_DNA"/>
</dbReference>
<dbReference type="VEuPathDB" id="TriTrypDB:LPMP_262420"/>
<dbReference type="GeneID" id="22576145"/>
<accession>A0A088RTW3</accession>
<keyword evidence="1" id="KW-0175">Coiled coil</keyword>
<dbReference type="OrthoDB" id="272601at2759"/>
<name>A0A088RTW3_LEIPA</name>
<gene>
    <name evidence="2" type="ORF">LPMP_262420</name>
</gene>
<dbReference type="SUPFAM" id="SSF54928">
    <property type="entry name" value="RNA-binding domain, RBD"/>
    <property type="match status" value="1"/>
</dbReference>
<keyword evidence="3" id="KW-1185">Reference proteome</keyword>
<dbReference type="InterPro" id="IPR035979">
    <property type="entry name" value="RBD_domain_sf"/>
</dbReference>
<sequence>MPLDLVGRLHRTVYITACPEGSQEDLLHMLLKRCGAIEAWDAADGRLIVVFQSMNSVSNALTFHGLSFVDLTRKICVWKATDAPPAEAAQQLAIEGSSLTTEVDLEEATSSEAEDARRTQRKIRRAALQQILNSTATDAVDTSSPEGRRAKMMELCYRQLKALCVLSAAAVKDAKAELEEKKENLARLQDLIRTQEAVAKRRREGAVEVGEEEPAKARLRV</sequence>
<dbReference type="AlphaFoldDB" id="A0A088RTW3"/>
<organism evidence="2 3">
    <name type="scientific">Leishmania panamensis</name>
    <dbReference type="NCBI Taxonomy" id="5679"/>
    <lineage>
        <taxon>Eukaryota</taxon>
        <taxon>Discoba</taxon>
        <taxon>Euglenozoa</taxon>
        <taxon>Kinetoplastea</taxon>
        <taxon>Metakinetoplastina</taxon>
        <taxon>Trypanosomatida</taxon>
        <taxon>Trypanosomatidae</taxon>
        <taxon>Leishmaniinae</taxon>
        <taxon>Leishmania</taxon>
        <taxon>Leishmania guyanensis species complex</taxon>
    </lineage>
</organism>
<dbReference type="RefSeq" id="XP_010700062.1">
    <property type="nucleotide sequence ID" value="XM_010701760.1"/>
</dbReference>
<dbReference type="eggNOG" id="ENOG502S2HR">
    <property type="taxonomic scope" value="Eukaryota"/>
</dbReference>
<evidence type="ECO:0000256" key="1">
    <source>
        <dbReference type="SAM" id="Coils"/>
    </source>
</evidence>
<evidence type="ECO:0000313" key="3">
    <source>
        <dbReference type="Proteomes" id="UP000063063"/>
    </source>
</evidence>
<dbReference type="Proteomes" id="UP000063063">
    <property type="component" value="Chromosome 26"/>
</dbReference>
<dbReference type="VEuPathDB" id="TriTrypDB:LPAL13_260029000"/>